<protein>
    <submittedName>
        <fullName evidence="1">Uncharacterized protein</fullName>
    </submittedName>
</protein>
<dbReference type="EMBL" id="GBXM01046716">
    <property type="protein sequence ID" value="JAH61861.1"/>
    <property type="molecule type" value="Transcribed_RNA"/>
</dbReference>
<evidence type="ECO:0000313" key="1">
    <source>
        <dbReference type="EMBL" id="JAH61861.1"/>
    </source>
</evidence>
<dbReference type="AlphaFoldDB" id="A0A0E9U7P7"/>
<name>A0A0E9U7P7_ANGAN</name>
<reference evidence="1" key="1">
    <citation type="submission" date="2014-11" db="EMBL/GenBank/DDBJ databases">
        <authorList>
            <person name="Amaro Gonzalez C."/>
        </authorList>
    </citation>
    <scope>NUCLEOTIDE SEQUENCE</scope>
</reference>
<proteinExistence type="predicted"/>
<accession>A0A0E9U7P7</accession>
<sequence length="27" mass="3306">MMHQTDQDFPRIIRQLQMQLSFTLLLT</sequence>
<organism evidence="1">
    <name type="scientific">Anguilla anguilla</name>
    <name type="common">European freshwater eel</name>
    <name type="synonym">Muraena anguilla</name>
    <dbReference type="NCBI Taxonomy" id="7936"/>
    <lineage>
        <taxon>Eukaryota</taxon>
        <taxon>Metazoa</taxon>
        <taxon>Chordata</taxon>
        <taxon>Craniata</taxon>
        <taxon>Vertebrata</taxon>
        <taxon>Euteleostomi</taxon>
        <taxon>Actinopterygii</taxon>
        <taxon>Neopterygii</taxon>
        <taxon>Teleostei</taxon>
        <taxon>Anguilliformes</taxon>
        <taxon>Anguillidae</taxon>
        <taxon>Anguilla</taxon>
    </lineage>
</organism>
<reference evidence="1" key="2">
    <citation type="journal article" date="2015" name="Fish Shellfish Immunol.">
        <title>Early steps in the European eel (Anguilla anguilla)-Vibrio vulnificus interaction in the gills: Role of the RtxA13 toxin.</title>
        <authorList>
            <person name="Callol A."/>
            <person name="Pajuelo D."/>
            <person name="Ebbesson L."/>
            <person name="Teles M."/>
            <person name="MacKenzie S."/>
            <person name="Amaro C."/>
        </authorList>
    </citation>
    <scope>NUCLEOTIDE SEQUENCE</scope>
</reference>